<name>A0A9W3ABW5_BIOGL</name>
<comment type="similarity">
    <text evidence="1">Belongs to the strumpellin family.</text>
</comment>
<reference evidence="3" key="1">
    <citation type="submission" date="2025-08" db="UniProtKB">
        <authorList>
            <consortium name="RefSeq"/>
        </authorList>
    </citation>
    <scope>IDENTIFICATION</scope>
</reference>
<dbReference type="GO" id="GO:0051125">
    <property type="term" value="P:regulation of actin nucleation"/>
    <property type="evidence" value="ECO:0007669"/>
    <property type="project" value="TreeGrafter"/>
</dbReference>
<evidence type="ECO:0000313" key="3">
    <source>
        <dbReference type="RefSeq" id="XP_055884663.1"/>
    </source>
</evidence>
<dbReference type="AlphaFoldDB" id="A0A9W3ABW5"/>
<dbReference type="InterPro" id="IPR019393">
    <property type="entry name" value="WASH_strumpellin"/>
</dbReference>
<dbReference type="PANTHER" id="PTHR15691">
    <property type="entry name" value="WASH COMPLEX SUBUNIT 5"/>
    <property type="match status" value="1"/>
</dbReference>
<evidence type="ECO:0000313" key="2">
    <source>
        <dbReference type="Proteomes" id="UP001165740"/>
    </source>
</evidence>
<dbReference type="PANTHER" id="PTHR15691:SF6">
    <property type="entry name" value="WASH COMPLEX SUBUNIT 5"/>
    <property type="match status" value="1"/>
</dbReference>
<dbReference type="Proteomes" id="UP001165740">
    <property type="component" value="Chromosome 5"/>
</dbReference>
<dbReference type="GO" id="GO:0071203">
    <property type="term" value="C:WASH complex"/>
    <property type="evidence" value="ECO:0007669"/>
    <property type="project" value="InterPro"/>
</dbReference>
<evidence type="ECO:0000256" key="1">
    <source>
        <dbReference type="ARBA" id="ARBA00006224"/>
    </source>
</evidence>
<dbReference type="Pfam" id="PF10266">
    <property type="entry name" value="Strumpellin"/>
    <property type="match status" value="1"/>
</dbReference>
<organism evidence="2 3">
    <name type="scientific">Biomphalaria glabrata</name>
    <name type="common">Bloodfluke planorb</name>
    <name type="synonym">Freshwater snail</name>
    <dbReference type="NCBI Taxonomy" id="6526"/>
    <lineage>
        <taxon>Eukaryota</taxon>
        <taxon>Metazoa</taxon>
        <taxon>Spiralia</taxon>
        <taxon>Lophotrochozoa</taxon>
        <taxon>Mollusca</taxon>
        <taxon>Gastropoda</taxon>
        <taxon>Heterobranchia</taxon>
        <taxon>Euthyneura</taxon>
        <taxon>Panpulmonata</taxon>
        <taxon>Hygrophila</taxon>
        <taxon>Lymnaeoidea</taxon>
        <taxon>Planorbidae</taxon>
        <taxon>Biomphalaria</taxon>
    </lineage>
</organism>
<protein>
    <submittedName>
        <fullName evidence="3">WASH complex subunit 5-like isoform X1</fullName>
    </submittedName>
</protein>
<proteinExistence type="inferred from homology"/>
<gene>
    <name evidence="3" type="primary">LOC106074861</name>
</gene>
<sequence>MTDFLAENNQCGQNILRLVSRGNAIIAELLRLADFIPPVFYLETQADKTKYGDILADFSYFNSTELFDSKIESKVELQDLDEEFRENNIEILTRFYQAFSSVHKYVTDLNRYLEDLEEGVYIQQTMESVLLNEDGKQLMCEALFLYGVMLLVIDTRIDGIIRERILVSYYRYSAQKAAAGDSNIDDVCKLLRSTGFTNAPGAKRPQLYPESFFNRVQINAEYVDMVIGRLRSDDIYNQIAAYPLPEHRSTALATQASMLYVILYFQPDILHTQQAKMREIVDKHFPDNWVISVYMGMTVNLLDAWHPYKAAMTALNNTLSVTNIREQSIKYAQKVDKLKPVLTKYLKEGVLKEEFVLDSIQKLMNVLREGNVTLRWLMLHSSALTPSFNQPAAELNKRIKQIREQVLTDCRFKALTVFELLLNIAQFEFKLKELFKQMLVEKEKKWEQYKKEGAERMQELSEVYSGTKPLTRVEKNDNLQAWFAEMSKQINSLGYDDSTSAGRKIVQLIQALEEVQEFHQLESNLQVRQFLADTRQYLHQMIRTINIKEEVLITIHIVADLSYAWNIMDTYTDNMQQGIKQDPTLVIKLRATFLKMASALDLPLLRINQANSQDLLSVSQYYSGELVSYVRKVLQIIPQTMFSLLANIIKLMTHSIKEVPTRLEKDKMKEYAQLDERYQVAQLTHAISVFTEGMLMMKTTLVGIIKIDPKQLLEDGIRKELVMQVSQALHSGLMFNTKAKVSELLPKLQYLGDQMDGFRRSFEYIQDYVNIYGLKIWQEEVSRIINYNVEQECNSFLRTKVQDWESVYQSKAIPIPRFQQVDDASVNFIGRLAREIIRITDPKTTCYVDQMKAWYDMKTKQEIINRTLFDKIHKAVGSFGLCGLDRLLCFMIVKELQSFQTSFQRFVLKDKSMMDLFAQYTKAFSPLQGLINQPQKFYSQLLAKTSRILPSYVDIILKVGQMQLLRRQIAYELNTSCKFDSKFLASSLQNLNSALLADIEEHYKDPSKPYPKDENPLMYELTSYLESSGFHNPLRKIYITTPRLPYFPLSTFLITISQLSKLYYFKSIDSLTCKKPTDPLDCPPLVVGIYTLLKQCHSDSTNTYLAFLGQYVRSMVESLNSVKDPAISQDILNVLVYLEEFIFYSSLPRKMVESFVPSYIFDEFRGQFSQG</sequence>
<dbReference type="OrthoDB" id="565118at2759"/>
<dbReference type="GO" id="GO:0030041">
    <property type="term" value="P:actin filament polymerization"/>
    <property type="evidence" value="ECO:0007669"/>
    <property type="project" value="TreeGrafter"/>
</dbReference>
<dbReference type="RefSeq" id="XP_055884663.1">
    <property type="nucleotide sequence ID" value="XM_056028688.1"/>
</dbReference>
<dbReference type="GO" id="GO:0005768">
    <property type="term" value="C:endosome"/>
    <property type="evidence" value="ECO:0007669"/>
    <property type="project" value="TreeGrafter"/>
</dbReference>
<dbReference type="GO" id="GO:0007032">
    <property type="term" value="P:endosome organization"/>
    <property type="evidence" value="ECO:0007669"/>
    <property type="project" value="TreeGrafter"/>
</dbReference>
<keyword evidence="2" id="KW-1185">Reference proteome</keyword>
<dbReference type="GeneID" id="106074861"/>
<dbReference type="GO" id="GO:0140285">
    <property type="term" value="P:endosome fission"/>
    <property type="evidence" value="ECO:0007669"/>
    <property type="project" value="TreeGrafter"/>
</dbReference>
<accession>A0A9W3ABW5</accession>
<dbReference type="OMA" id="FFPDNWV"/>